<dbReference type="STRING" id="1871336.BBG48_04640"/>
<dbReference type="RefSeq" id="WP_068913904.1">
    <property type="nucleotide sequence ID" value="NZ_MBEW02000011.1"/>
</dbReference>
<dbReference type="Pfam" id="PF13614">
    <property type="entry name" value="AAA_31"/>
    <property type="match status" value="1"/>
</dbReference>
<dbReference type="InterPro" id="IPR025669">
    <property type="entry name" value="AAA_dom"/>
</dbReference>
<accession>A0A371IKZ8</accession>
<proteinExistence type="predicted"/>
<feature type="domain" description="AAA" evidence="1">
    <location>
        <begin position="2"/>
        <end position="190"/>
    </location>
</feature>
<organism evidence="2 3">
    <name type="scientific">Criibacterium bergeronii</name>
    <dbReference type="NCBI Taxonomy" id="1871336"/>
    <lineage>
        <taxon>Bacteria</taxon>
        <taxon>Bacillati</taxon>
        <taxon>Bacillota</taxon>
        <taxon>Clostridia</taxon>
        <taxon>Peptostreptococcales</taxon>
        <taxon>Filifactoraceae</taxon>
        <taxon>Criibacterium</taxon>
    </lineage>
</organism>
<dbReference type="PANTHER" id="PTHR13696">
    <property type="entry name" value="P-LOOP CONTAINING NUCLEOSIDE TRIPHOSPHATE HYDROLASE"/>
    <property type="match status" value="1"/>
</dbReference>
<protein>
    <submittedName>
        <fullName evidence="2">ParA family protein</fullName>
    </submittedName>
</protein>
<dbReference type="SUPFAM" id="SSF52540">
    <property type="entry name" value="P-loop containing nucleoside triphosphate hydrolases"/>
    <property type="match status" value="1"/>
</dbReference>
<gene>
    <name evidence="2" type="ORF">BBG48_006275</name>
</gene>
<dbReference type="PANTHER" id="PTHR13696:SF52">
    <property type="entry name" value="PARA FAMILY PROTEIN CT_582"/>
    <property type="match status" value="1"/>
</dbReference>
<evidence type="ECO:0000259" key="1">
    <source>
        <dbReference type="Pfam" id="PF13614"/>
    </source>
</evidence>
<reference evidence="2 3" key="1">
    <citation type="journal article" date="2016" name="Genome Announc.">
        <title>Draft Genome Sequence of Criibacterium bergeronii gen. nov., sp. nov., Strain CCRI-22567T, Isolated from a Vaginal Sample from a Woman with Bacterial Vaginosis.</title>
        <authorList>
            <person name="Maheux A.F."/>
            <person name="Berube E."/>
            <person name="Boudreau D.K."/>
            <person name="Raymond F."/>
            <person name="Corbeil J."/>
            <person name="Roy P.H."/>
            <person name="Boissinot M."/>
            <person name="Omar R.F."/>
        </authorList>
    </citation>
    <scope>NUCLEOTIDE SEQUENCE [LARGE SCALE GENOMIC DNA]</scope>
    <source>
        <strain evidence="2 3">CCRI-22567</strain>
    </source>
</reference>
<keyword evidence="3" id="KW-1185">Reference proteome</keyword>
<dbReference type="InterPro" id="IPR027417">
    <property type="entry name" value="P-loop_NTPase"/>
</dbReference>
<sequence length="274" mass="31781">MAKVISFINMKGGVGKTTLAVNVADILVKDYRKKVLIIDMDPQMNATQYSLPDKQVDSILRDKSKSSYAFLSPEYNTNSVLEEIKPIDLKKFLFKIEGSFDIIPSSLDIMNVNLSAAPFKLNQFMEDNLKNIYDLIIIDCPPTISDYTKTSLLASDYYIVPMKTDSFSLFGLPILEKYVNQTIIKEFSHKIEFLGIILNMVYKNKVLYKKYKTQIQERWKDKLLTNELRQCEDITKFMEYPEPQDRFIKNLKNSEIKVELNNIVREIVQKGKII</sequence>
<dbReference type="Proteomes" id="UP000093352">
    <property type="component" value="Unassembled WGS sequence"/>
</dbReference>
<dbReference type="EMBL" id="MBEW02000011">
    <property type="protein sequence ID" value="RDY21130.1"/>
    <property type="molecule type" value="Genomic_DNA"/>
</dbReference>
<dbReference type="CDD" id="cd02042">
    <property type="entry name" value="ParAB_family"/>
    <property type="match status" value="1"/>
</dbReference>
<dbReference type="AlphaFoldDB" id="A0A371IKZ8"/>
<evidence type="ECO:0000313" key="3">
    <source>
        <dbReference type="Proteomes" id="UP000093352"/>
    </source>
</evidence>
<comment type="caution">
    <text evidence="2">The sequence shown here is derived from an EMBL/GenBank/DDBJ whole genome shotgun (WGS) entry which is preliminary data.</text>
</comment>
<evidence type="ECO:0000313" key="2">
    <source>
        <dbReference type="EMBL" id="RDY21130.1"/>
    </source>
</evidence>
<dbReference type="Gene3D" id="3.40.50.300">
    <property type="entry name" value="P-loop containing nucleotide triphosphate hydrolases"/>
    <property type="match status" value="1"/>
</dbReference>
<name>A0A371IKZ8_9FIRM</name>
<dbReference type="InterPro" id="IPR050678">
    <property type="entry name" value="DNA_Partitioning_ATPase"/>
</dbReference>